<dbReference type="InterPro" id="IPR050951">
    <property type="entry name" value="Retrovirus_Pol_polyprotein"/>
</dbReference>
<dbReference type="FunFam" id="3.30.420.10:FF:000032">
    <property type="entry name" value="Retrovirus-related Pol polyprotein from transposon 297-like Protein"/>
    <property type="match status" value="1"/>
</dbReference>
<dbReference type="Pfam" id="PF17921">
    <property type="entry name" value="Integrase_H2C2"/>
    <property type="match status" value="1"/>
</dbReference>
<dbReference type="Gene3D" id="3.10.10.10">
    <property type="entry name" value="HIV Type 1 Reverse Transcriptase, subunit A, domain 1"/>
    <property type="match status" value="1"/>
</dbReference>
<reference evidence="10" key="1">
    <citation type="submission" date="2021-02" db="EMBL/GenBank/DDBJ databases">
        <authorList>
            <person name="Nowell W R."/>
        </authorList>
    </citation>
    <scope>NUCLEOTIDE SEQUENCE</scope>
</reference>
<feature type="domain" description="Integrase catalytic" evidence="9">
    <location>
        <begin position="912"/>
        <end position="1071"/>
    </location>
</feature>
<dbReference type="InterPro" id="IPR000477">
    <property type="entry name" value="RT_dom"/>
</dbReference>
<evidence type="ECO:0000256" key="2">
    <source>
        <dbReference type="ARBA" id="ARBA00022679"/>
    </source>
</evidence>
<accession>A0A815MCN8</accession>
<dbReference type="FunFam" id="3.30.70.270:FF:000020">
    <property type="entry name" value="Transposon Tf2-6 polyprotein-like Protein"/>
    <property type="match status" value="1"/>
</dbReference>
<organism evidence="10 11">
    <name type="scientific">Rotaria sordida</name>
    <dbReference type="NCBI Taxonomy" id="392033"/>
    <lineage>
        <taxon>Eukaryota</taxon>
        <taxon>Metazoa</taxon>
        <taxon>Spiralia</taxon>
        <taxon>Gnathifera</taxon>
        <taxon>Rotifera</taxon>
        <taxon>Eurotatoria</taxon>
        <taxon>Bdelloidea</taxon>
        <taxon>Philodinida</taxon>
        <taxon>Philodinidae</taxon>
        <taxon>Rotaria</taxon>
    </lineage>
</organism>
<dbReference type="PROSITE" id="PS50994">
    <property type="entry name" value="INTEGRASE"/>
    <property type="match status" value="1"/>
</dbReference>
<dbReference type="Pfam" id="PF00078">
    <property type="entry name" value="RVT_1"/>
    <property type="match status" value="1"/>
</dbReference>
<evidence type="ECO:0000313" key="10">
    <source>
        <dbReference type="EMBL" id="CAF1419793.1"/>
    </source>
</evidence>
<dbReference type="Gene3D" id="3.30.420.10">
    <property type="entry name" value="Ribonuclease H-like superfamily/Ribonuclease H"/>
    <property type="match status" value="1"/>
</dbReference>
<dbReference type="CDD" id="cd00303">
    <property type="entry name" value="retropepsin_like"/>
    <property type="match status" value="1"/>
</dbReference>
<dbReference type="GO" id="GO:0003676">
    <property type="term" value="F:nucleic acid binding"/>
    <property type="evidence" value="ECO:0007669"/>
    <property type="project" value="InterPro"/>
</dbReference>
<dbReference type="InterPro" id="IPR043128">
    <property type="entry name" value="Rev_trsase/Diguanyl_cyclase"/>
</dbReference>
<dbReference type="Gene3D" id="2.40.70.10">
    <property type="entry name" value="Acid Proteases"/>
    <property type="match status" value="1"/>
</dbReference>
<dbReference type="EMBL" id="CAJNOT010004175">
    <property type="protein sequence ID" value="CAF1419793.1"/>
    <property type="molecule type" value="Genomic_DNA"/>
</dbReference>
<dbReference type="PROSITE" id="PS50878">
    <property type="entry name" value="RT_POL"/>
    <property type="match status" value="1"/>
</dbReference>
<dbReference type="CDD" id="cd09274">
    <property type="entry name" value="RNase_HI_RT_Ty3"/>
    <property type="match status" value="1"/>
</dbReference>
<dbReference type="InterPro" id="IPR043502">
    <property type="entry name" value="DNA/RNA_pol_sf"/>
</dbReference>
<keyword evidence="3" id="KW-0548">Nucleotidyltransferase</keyword>
<dbReference type="Gene3D" id="3.30.70.270">
    <property type="match status" value="2"/>
</dbReference>
<evidence type="ECO:0000256" key="1">
    <source>
        <dbReference type="ARBA" id="ARBA00012493"/>
    </source>
</evidence>
<dbReference type="InterPro" id="IPR036397">
    <property type="entry name" value="RNaseH_sf"/>
</dbReference>
<protein>
    <recommendedName>
        <fullName evidence="1">RNA-directed DNA polymerase</fullName>
        <ecNumber evidence="1">2.7.7.49</ecNumber>
    </recommendedName>
</protein>
<dbReference type="Pfam" id="PF13975">
    <property type="entry name" value="gag-asp_proteas"/>
    <property type="match status" value="1"/>
</dbReference>
<sequence>MKVMLDTGANRTFISSKALHPLNSKQFVNKLYKRVILADGNTSLSILGTWDLSIIMGDMLTSIQAFVVKELCADCILGMDFINKYKLIINTEEQMVSICNDHQRTTLKFDLNQGDISYPTRLINNIRIPPKRTMVVPVSVRLSSAKVLFCPSFKLQQRLPILMLNSSLTVHRHTSFISLHNPTNYPCSLPKGIILGTTTIPTLSFKRNLTVNHQIVHKNINNLIRHINNPEQQDRVKTLLNQYAKLFDTSKLTVASNVTSHAIKTLDHPPPVSKPYYSTPSKQEEMYKIVQELLHFGLIRPSDSPYAAPALLVAKQDGTWRMVVDYKKLNNITLKDNHPLPNMEQAIQLLGGGYNFFSKLDMKSGFWQLPIKEEDKFKTAFITPDGLFEWNVLAQGLKNSPPSFQRVMTDILSTCREFSLVYIDDIVIYSRSFEEHLNHLTQVLSALSKHNFQLNPVKCTIFHQQIDYLSHTISEHGVKPTNEKIQAVIKLRQPTKLAEANKFLGALSWYRKFIPKFAVIAAPIHTVTNLTKTNRHKFRWGASQSQAFLQLKQLLITSPLFLDFPDDNYPVILTTDASKNGIGGTLQQNINGEIKNLYYHSQVTSPTQRRYDPIELEALAIWLCFQRMRSYLLGRSITIYTDHCPLCKMMNSSVKNRRVDRISVLLQEYNIEKIIHIKGQHNCLADYLSRHPIQNDEEIFDEDYGINMLFQGEPPEMVHVPENNSQIVGAVVTRSKMKQIAQQQDQIYTTIPSVTNDKSSSSGQEKIEHSDEVMSDLITSNNFDITQIKIEQAKDPIIQNKIEEIMKDPTEMSYVFKDGILYKLASLRSNSVTKTKLIFLPSSMINSLLQSYHNDPLSGHFGVRRTYLKIKNKFWWPKMKQSITQYIQSCLPCQQYNINRSKKPGQLYPIPVPEGPFQLIGIDYCGPFKITPSGNQYVLCITDYFTRWVTAVALSDCSAQTTAQALFKEYICRYGVPKSVLSDQGTQFKNQLMEAMAKLIGYNHIFSSVYHPQTNGMVERFNATFVPQIAKLQNRENNNWDEFLSPVVFAYNTGIHATTSYSPFQLQYGRDPCLSTDEPPTSFTFNKPQDYYEQLKKNLLIMQRQTCDNVNSRQQQYKKRYDKRRADPHYETNDLVLIKIHGAKTKLDPKYSIKPKVIIKKQHPIYWVKDEDTQVESRVHVNDIRPIFISKTI</sequence>
<dbReference type="PANTHER" id="PTHR37984">
    <property type="entry name" value="PROTEIN CBG26694"/>
    <property type="match status" value="1"/>
</dbReference>
<evidence type="ECO:0000256" key="5">
    <source>
        <dbReference type="ARBA" id="ARBA00022759"/>
    </source>
</evidence>
<name>A0A815MCN8_9BILA</name>
<dbReference type="CDD" id="cd01647">
    <property type="entry name" value="RT_LTR"/>
    <property type="match status" value="1"/>
</dbReference>
<dbReference type="InterPro" id="IPR021109">
    <property type="entry name" value="Peptidase_aspartic_dom_sf"/>
</dbReference>
<keyword evidence="4" id="KW-0540">Nuclease</keyword>
<dbReference type="Pfam" id="PF00665">
    <property type="entry name" value="rve"/>
    <property type="match status" value="1"/>
</dbReference>
<dbReference type="InterPro" id="IPR041588">
    <property type="entry name" value="Integrase_H2C2"/>
</dbReference>
<evidence type="ECO:0000259" key="9">
    <source>
        <dbReference type="PROSITE" id="PS50994"/>
    </source>
</evidence>
<evidence type="ECO:0000256" key="6">
    <source>
        <dbReference type="ARBA" id="ARBA00022801"/>
    </source>
</evidence>
<dbReference type="PANTHER" id="PTHR37984:SF5">
    <property type="entry name" value="PROTEIN NYNRIN-LIKE"/>
    <property type="match status" value="1"/>
</dbReference>
<dbReference type="InterPro" id="IPR041373">
    <property type="entry name" value="RT_RNaseH"/>
</dbReference>
<dbReference type="SUPFAM" id="SSF53098">
    <property type="entry name" value="Ribonuclease H-like"/>
    <property type="match status" value="1"/>
</dbReference>
<evidence type="ECO:0000259" key="8">
    <source>
        <dbReference type="PROSITE" id="PS50878"/>
    </source>
</evidence>
<evidence type="ECO:0000313" key="11">
    <source>
        <dbReference type="Proteomes" id="UP000663864"/>
    </source>
</evidence>
<dbReference type="GO" id="GO:0003964">
    <property type="term" value="F:RNA-directed DNA polymerase activity"/>
    <property type="evidence" value="ECO:0007669"/>
    <property type="project" value="UniProtKB-KW"/>
</dbReference>
<feature type="domain" description="Reverse transcriptase" evidence="8">
    <location>
        <begin position="294"/>
        <end position="473"/>
    </location>
</feature>
<keyword evidence="7" id="KW-0695">RNA-directed DNA polymerase</keyword>
<keyword evidence="6" id="KW-0378">Hydrolase</keyword>
<dbReference type="Pfam" id="PF17917">
    <property type="entry name" value="RT_RNaseH"/>
    <property type="match status" value="1"/>
</dbReference>
<dbReference type="Gene3D" id="1.10.340.70">
    <property type="match status" value="1"/>
</dbReference>
<dbReference type="Proteomes" id="UP000663864">
    <property type="component" value="Unassembled WGS sequence"/>
</dbReference>
<comment type="caution">
    <text evidence="10">The sequence shown here is derived from an EMBL/GenBank/DDBJ whole genome shotgun (WGS) entry which is preliminary data.</text>
</comment>
<dbReference type="InterPro" id="IPR001584">
    <property type="entry name" value="Integrase_cat-core"/>
</dbReference>
<dbReference type="AlphaFoldDB" id="A0A815MCN8"/>
<evidence type="ECO:0000256" key="3">
    <source>
        <dbReference type="ARBA" id="ARBA00022695"/>
    </source>
</evidence>
<dbReference type="InterPro" id="IPR012337">
    <property type="entry name" value="RNaseH-like_sf"/>
</dbReference>
<evidence type="ECO:0000256" key="7">
    <source>
        <dbReference type="ARBA" id="ARBA00022918"/>
    </source>
</evidence>
<evidence type="ECO:0000256" key="4">
    <source>
        <dbReference type="ARBA" id="ARBA00022722"/>
    </source>
</evidence>
<proteinExistence type="predicted"/>
<dbReference type="GO" id="GO:0015074">
    <property type="term" value="P:DNA integration"/>
    <property type="evidence" value="ECO:0007669"/>
    <property type="project" value="InterPro"/>
</dbReference>
<dbReference type="SUPFAM" id="SSF56672">
    <property type="entry name" value="DNA/RNA polymerases"/>
    <property type="match status" value="1"/>
</dbReference>
<dbReference type="FunFam" id="1.10.340.70:FF:000001">
    <property type="entry name" value="Retrovirus-related Pol polyprotein from transposon gypsy-like Protein"/>
    <property type="match status" value="1"/>
</dbReference>
<keyword evidence="5" id="KW-0255">Endonuclease</keyword>
<dbReference type="GO" id="GO:0016787">
    <property type="term" value="F:hydrolase activity"/>
    <property type="evidence" value="ECO:0007669"/>
    <property type="project" value="UniProtKB-KW"/>
</dbReference>
<keyword evidence="2" id="KW-0808">Transferase</keyword>
<dbReference type="EC" id="2.7.7.49" evidence="1"/>
<dbReference type="SUPFAM" id="SSF50630">
    <property type="entry name" value="Acid proteases"/>
    <property type="match status" value="1"/>
</dbReference>
<gene>
    <name evidence="10" type="ORF">ZHD862_LOCUS33904</name>
</gene>
<dbReference type="GO" id="GO:0004519">
    <property type="term" value="F:endonuclease activity"/>
    <property type="evidence" value="ECO:0007669"/>
    <property type="project" value="UniProtKB-KW"/>
</dbReference>